<organism evidence="2 3">
    <name type="scientific">Tanticharoenia sakaeratensis NBRC 103193</name>
    <dbReference type="NCBI Taxonomy" id="1231623"/>
    <lineage>
        <taxon>Bacteria</taxon>
        <taxon>Pseudomonadati</taxon>
        <taxon>Pseudomonadota</taxon>
        <taxon>Alphaproteobacteria</taxon>
        <taxon>Acetobacterales</taxon>
        <taxon>Acetobacteraceae</taxon>
        <taxon>Tanticharoenia</taxon>
    </lineage>
</organism>
<accession>A0A0D6MN31</accession>
<gene>
    <name evidence="2" type="ORF">Tasa_031_018</name>
</gene>
<dbReference type="RefSeq" id="WP_048849424.1">
    <property type="nucleotide sequence ID" value="NZ_BALE01000031.1"/>
</dbReference>
<reference evidence="2 3" key="1">
    <citation type="submission" date="2012-10" db="EMBL/GenBank/DDBJ databases">
        <title>Genome sequencing of Tanticharoenia sakaeratensis NBRC 103193.</title>
        <authorList>
            <person name="Azuma Y."/>
            <person name="Hadano H."/>
            <person name="Hirakawa H."/>
            <person name="Matsushita K."/>
        </authorList>
    </citation>
    <scope>NUCLEOTIDE SEQUENCE [LARGE SCALE GENOMIC DNA]</scope>
    <source>
        <strain evidence="2 3">NBRC 103193</strain>
    </source>
</reference>
<dbReference type="EMBL" id="BALE01000031">
    <property type="protein sequence ID" value="GAN54800.1"/>
    <property type="molecule type" value="Genomic_DNA"/>
</dbReference>
<dbReference type="Proteomes" id="UP000032679">
    <property type="component" value="Unassembled WGS sequence"/>
</dbReference>
<name>A0A0D6MN31_9PROT</name>
<dbReference type="OrthoDB" id="3760154at2"/>
<dbReference type="GO" id="GO:0016757">
    <property type="term" value="F:glycosyltransferase activity"/>
    <property type="evidence" value="ECO:0007669"/>
    <property type="project" value="InterPro"/>
</dbReference>
<proteinExistence type="predicted"/>
<keyword evidence="3" id="KW-1185">Reference proteome</keyword>
<feature type="domain" description="Glycosyltransferase 61 catalytic" evidence="1">
    <location>
        <begin position="100"/>
        <end position="275"/>
    </location>
</feature>
<dbReference type="Pfam" id="PF04577">
    <property type="entry name" value="Glyco_transf_61"/>
    <property type="match status" value="1"/>
</dbReference>
<dbReference type="STRING" id="1231623.Tasa_031_018"/>
<comment type="caution">
    <text evidence="2">The sequence shown here is derived from an EMBL/GenBank/DDBJ whole genome shotgun (WGS) entry which is preliminary data.</text>
</comment>
<dbReference type="InterPro" id="IPR049625">
    <property type="entry name" value="Glyco_transf_61_cat"/>
</dbReference>
<sequence>MTLRDVQTVWGGSRLVRSRPLVETHHDVIFVPLTEGVDIVQDPRWGLFSRDGRLIEASGYFRGKEHRLVCHNHRTDLDINTLPVAPEEHYIYGGPIIYHFGHFLITSMARLWCLEQAPLTAPLLCHSHGPIPNWFHLPYRGQLWGACGIDQASFSTFDRPTRIRSITIPRVSLEEQNFVHAAYGRMCRRIGDALIGDTPIRDNSRPVYLSKHLMKGGVTKIGNEDEIISVFQDAGIDIIAPETLSFVDQIRLFRERRIIIGTPSSAFHMSAFSARANDIFCLLPNDLLNSNFLLIDKIANNKSRYLFSTKGFEAFSNSEGFSAYSIINSPREVAQELLDRIE</sequence>
<evidence type="ECO:0000313" key="2">
    <source>
        <dbReference type="EMBL" id="GAN54800.1"/>
    </source>
</evidence>
<protein>
    <submittedName>
        <fullName evidence="2">Capsular polysaccharide biosynthesis protein-like protein</fullName>
    </submittedName>
</protein>
<dbReference type="AlphaFoldDB" id="A0A0D6MN31"/>
<evidence type="ECO:0000313" key="3">
    <source>
        <dbReference type="Proteomes" id="UP000032679"/>
    </source>
</evidence>
<evidence type="ECO:0000259" key="1">
    <source>
        <dbReference type="Pfam" id="PF04577"/>
    </source>
</evidence>